<evidence type="ECO:0000256" key="2">
    <source>
        <dbReference type="ARBA" id="ARBA00005914"/>
    </source>
</evidence>
<dbReference type="InterPro" id="IPR029020">
    <property type="entry name" value="Ammonium/urea_transptr"/>
</dbReference>
<dbReference type="Proteomes" id="UP001529510">
    <property type="component" value="Unassembled WGS sequence"/>
</dbReference>
<protein>
    <submittedName>
        <fullName evidence="9">Uncharacterized protein</fullName>
    </submittedName>
</protein>
<dbReference type="PANTHER" id="PTHR10464">
    <property type="entry name" value="UREA TRANSPORTER"/>
    <property type="match status" value="1"/>
</dbReference>
<feature type="transmembrane region" description="Helical" evidence="8">
    <location>
        <begin position="21"/>
        <end position="42"/>
    </location>
</feature>
<keyword evidence="5 8" id="KW-1133">Transmembrane helix</keyword>
<feature type="non-terminal residue" evidence="9">
    <location>
        <position position="68"/>
    </location>
</feature>
<reference evidence="9 10" key="1">
    <citation type="submission" date="2024-05" db="EMBL/GenBank/DDBJ databases">
        <title>Genome sequencing and assembly of Indian major carp, Cirrhinus mrigala (Hamilton, 1822).</title>
        <authorList>
            <person name="Mohindra V."/>
            <person name="Chowdhury L.M."/>
            <person name="Lal K."/>
            <person name="Jena J.K."/>
        </authorList>
    </citation>
    <scope>NUCLEOTIDE SEQUENCE [LARGE SCALE GENOMIC DNA]</scope>
    <source>
        <strain evidence="9">CM1030</strain>
        <tissue evidence="9">Blood</tissue>
    </source>
</reference>
<keyword evidence="6 8" id="KW-0472">Membrane</keyword>
<evidence type="ECO:0000256" key="6">
    <source>
        <dbReference type="ARBA" id="ARBA00023136"/>
    </source>
</evidence>
<dbReference type="Gene3D" id="1.10.3430.10">
    <property type="entry name" value="Ammonium transporter AmtB like domains"/>
    <property type="match status" value="1"/>
</dbReference>
<comment type="subcellular location">
    <subcellularLocation>
        <location evidence="1">Cell membrane</location>
        <topology evidence="1">Multi-pass membrane protein</topology>
    </subcellularLocation>
</comment>
<evidence type="ECO:0000256" key="3">
    <source>
        <dbReference type="ARBA" id="ARBA00022475"/>
    </source>
</evidence>
<evidence type="ECO:0000256" key="4">
    <source>
        <dbReference type="ARBA" id="ARBA00022692"/>
    </source>
</evidence>
<organism evidence="9 10">
    <name type="scientific">Cirrhinus mrigala</name>
    <name type="common">Mrigala</name>
    <dbReference type="NCBI Taxonomy" id="683832"/>
    <lineage>
        <taxon>Eukaryota</taxon>
        <taxon>Metazoa</taxon>
        <taxon>Chordata</taxon>
        <taxon>Craniata</taxon>
        <taxon>Vertebrata</taxon>
        <taxon>Euteleostomi</taxon>
        <taxon>Actinopterygii</taxon>
        <taxon>Neopterygii</taxon>
        <taxon>Teleostei</taxon>
        <taxon>Ostariophysi</taxon>
        <taxon>Cypriniformes</taxon>
        <taxon>Cyprinidae</taxon>
        <taxon>Labeoninae</taxon>
        <taxon>Labeonini</taxon>
        <taxon>Cirrhinus</taxon>
    </lineage>
</organism>
<evidence type="ECO:0000256" key="1">
    <source>
        <dbReference type="ARBA" id="ARBA00004651"/>
    </source>
</evidence>
<evidence type="ECO:0000256" key="5">
    <source>
        <dbReference type="ARBA" id="ARBA00022989"/>
    </source>
</evidence>
<dbReference type="PANTHER" id="PTHR10464:SF9">
    <property type="entry name" value="UREA TRANSPORTER"/>
    <property type="match status" value="1"/>
</dbReference>
<comment type="caution">
    <text evidence="9">The sequence shown here is derived from an EMBL/GenBank/DDBJ whole genome shotgun (WGS) entry which is preliminary data.</text>
</comment>
<keyword evidence="10" id="KW-1185">Reference proteome</keyword>
<dbReference type="EMBL" id="JAMKFB020000007">
    <property type="protein sequence ID" value="KAL0189280.1"/>
    <property type="molecule type" value="Genomic_DNA"/>
</dbReference>
<evidence type="ECO:0000313" key="10">
    <source>
        <dbReference type="Proteomes" id="UP001529510"/>
    </source>
</evidence>
<dbReference type="InterPro" id="IPR004937">
    <property type="entry name" value="Urea_transporter"/>
</dbReference>
<proteinExistence type="inferred from homology"/>
<gene>
    <name evidence="9" type="ORF">M9458_016379</name>
</gene>
<sequence>MFSLQDKFFPLQLAECCLRGISRVILLNNPLSGALILAALLLESPWQALLGMLGLLASTFTAIILGQD</sequence>
<keyword evidence="4 8" id="KW-0812">Transmembrane</keyword>
<feature type="transmembrane region" description="Helical" evidence="8">
    <location>
        <begin position="48"/>
        <end position="66"/>
    </location>
</feature>
<dbReference type="AlphaFoldDB" id="A0ABD0QU40"/>
<dbReference type="GO" id="GO:0015204">
    <property type="term" value="F:urea transmembrane transporter activity"/>
    <property type="evidence" value="ECO:0007669"/>
    <property type="project" value="UniProtKB-ARBA"/>
</dbReference>
<evidence type="ECO:0000313" key="9">
    <source>
        <dbReference type="EMBL" id="KAL0189280.1"/>
    </source>
</evidence>
<dbReference type="GO" id="GO:0005886">
    <property type="term" value="C:plasma membrane"/>
    <property type="evidence" value="ECO:0007669"/>
    <property type="project" value="UniProtKB-SubCell"/>
</dbReference>
<evidence type="ECO:0000256" key="8">
    <source>
        <dbReference type="SAM" id="Phobius"/>
    </source>
</evidence>
<evidence type="ECO:0000256" key="7">
    <source>
        <dbReference type="ARBA" id="ARBA00033993"/>
    </source>
</evidence>
<comment type="similarity">
    <text evidence="2">Belongs to the urea transporter family.</text>
</comment>
<dbReference type="Pfam" id="PF03253">
    <property type="entry name" value="UT"/>
    <property type="match status" value="1"/>
</dbReference>
<keyword evidence="3" id="KW-1003">Cell membrane</keyword>
<accession>A0ABD0QU40</accession>
<comment type="catalytic activity">
    <reaction evidence="7">
        <text>urea(in) = urea(out)</text>
        <dbReference type="Rhea" id="RHEA:32799"/>
        <dbReference type="ChEBI" id="CHEBI:16199"/>
    </reaction>
</comment>
<name>A0ABD0QU40_CIRMR</name>